<name>A0A9D2G1X2_9LACT</name>
<protein>
    <submittedName>
        <fullName evidence="5">Uncharacterized protein</fullName>
    </submittedName>
</protein>
<evidence type="ECO:0000256" key="4">
    <source>
        <dbReference type="ARBA" id="ARBA00038054"/>
    </source>
</evidence>
<evidence type="ECO:0000256" key="2">
    <source>
        <dbReference type="ARBA" id="ARBA00022630"/>
    </source>
</evidence>
<reference evidence="5" key="2">
    <citation type="submission" date="2021-04" db="EMBL/GenBank/DDBJ databases">
        <authorList>
            <person name="Gilroy R."/>
        </authorList>
    </citation>
    <scope>NUCLEOTIDE SEQUENCE</scope>
    <source>
        <strain evidence="5">CHK169-4300</strain>
    </source>
</reference>
<evidence type="ECO:0000313" key="6">
    <source>
        <dbReference type="Proteomes" id="UP000824106"/>
    </source>
</evidence>
<keyword evidence="3" id="KW-0288">FMN</keyword>
<accession>A0A9D2G1X2</accession>
<evidence type="ECO:0000256" key="3">
    <source>
        <dbReference type="ARBA" id="ARBA00022643"/>
    </source>
</evidence>
<dbReference type="Proteomes" id="UP000824106">
    <property type="component" value="Unassembled WGS sequence"/>
</dbReference>
<reference evidence="5" key="1">
    <citation type="journal article" date="2021" name="PeerJ">
        <title>Extensive microbial diversity within the chicken gut microbiome revealed by metagenomics and culture.</title>
        <authorList>
            <person name="Gilroy R."/>
            <person name="Ravi A."/>
            <person name="Getino M."/>
            <person name="Pursley I."/>
            <person name="Horton D.L."/>
            <person name="Alikhan N.F."/>
            <person name="Baker D."/>
            <person name="Gharbi K."/>
            <person name="Hall N."/>
            <person name="Watson M."/>
            <person name="Adriaenssens E.M."/>
            <person name="Foster-Nyarko E."/>
            <person name="Jarju S."/>
            <person name="Secka A."/>
            <person name="Antonio M."/>
            <person name="Oren A."/>
            <person name="Chaudhuri R.R."/>
            <person name="La Ragione R."/>
            <person name="Hildebrand F."/>
            <person name="Pallen M.J."/>
        </authorList>
    </citation>
    <scope>NUCLEOTIDE SEQUENCE</scope>
    <source>
        <strain evidence="5">CHK169-4300</strain>
    </source>
</reference>
<dbReference type="PANTHER" id="PTHR33798">
    <property type="entry name" value="FLAVOPROTEIN OXYGENASE"/>
    <property type="match status" value="1"/>
</dbReference>
<comment type="caution">
    <text evidence="5">The sequence shown here is derived from an EMBL/GenBank/DDBJ whole genome shotgun (WGS) entry which is preliminary data.</text>
</comment>
<dbReference type="InterPro" id="IPR012349">
    <property type="entry name" value="Split_barrel_FMN-bd"/>
</dbReference>
<dbReference type="AlphaFoldDB" id="A0A9D2G1X2"/>
<dbReference type="EMBL" id="DXAZ01000045">
    <property type="protein sequence ID" value="HIZ70781.1"/>
    <property type="molecule type" value="Genomic_DNA"/>
</dbReference>
<gene>
    <name evidence="5" type="ORF">H9808_03305</name>
</gene>
<evidence type="ECO:0000256" key="1">
    <source>
        <dbReference type="ARBA" id="ARBA00001917"/>
    </source>
</evidence>
<sequence>MTQEKNKRIENKDKMIRFIPERLSKRERYKFLIGSMIPCPTALATSLLEDEVLNIVPFSYFNIVISNPSIVSLAI</sequence>
<dbReference type="PANTHER" id="PTHR33798:SF5">
    <property type="entry name" value="FLAVIN REDUCTASE LIKE DOMAIN-CONTAINING PROTEIN"/>
    <property type="match status" value="1"/>
</dbReference>
<proteinExistence type="inferred from homology"/>
<keyword evidence="2" id="KW-0285">Flavoprotein</keyword>
<comment type="cofactor">
    <cofactor evidence="1">
        <name>FMN</name>
        <dbReference type="ChEBI" id="CHEBI:58210"/>
    </cofactor>
</comment>
<comment type="similarity">
    <text evidence="4">Belongs to the flavoredoxin family.</text>
</comment>
<organism evidence="5 6">
    <name type="scientific">Candidatus Atopostipes pullistercoris</name>
    <dbReference type="NCBI Taxonomy" id="2838467"/>
    <lineage>
        <taxon>Bacteria</taxon>
        <taxon>Bacillati</taxon>
        <taxon>Bacillota</taxon>
        <taxon>Bacilli</taxon>
        <taxon>Lactobacillales</taxon>
        <taxon>Carnobacteriaceae</taxon>
        <taxon>Atopostipes</taxon>
    </lineage>
</organism>
<dbReference type="Gene3D" id="2.30.110.10">
    <property type="entry name" value="Electron Transport, Fmn-binding Protein, Chain A"/>
    <property type="match status" value="1"/>
</dbReference>
<evidence type="ECO:0000313" key="5">
    <source>
        <dbReference type="EMBL" id="HIZ70781.1"/>
    </source>
</evidence>
<dbReference type="SUPFAM" id="SSF50475">
    <property type="entry name" value="FMN-binding split barrel"/>
    <property type="match status" value="1"/>
</dbReference>